<dbReference type="CDD" id="cd00077">
    <property type="entry name" value="HDc"/>
    <property type="match status" value="1"/>
</dbReference>
<dbReference type="Gene3D" id="1.10.472.50">
    <property type="entry name" value="HD-domain/PDEase-like"/>
    <property type="match status" value="1"/>
</dbReference>
<dbReference type="InterPro" id="IPR006674">
    <property type="entry name" value="HD_domain"/>
</dbReference>
<dbReference type="SUPFAM" id="SSF109604">
    <property type="entry name" value="HD-domain/PDEase-like"/>
    <property type="match status" value="1"/>
</dbReference>
<dbReference type="Gene3D" id="1.20.58.1910">
    <property type="match status" value="1"/>
</dbReference>
<dbReference type="Proteomes" id="UP000526033">
    <property type="component" value="Unassembled WGS sequence"/>
</dbReference>
<proteinExistence type="predicted"/>
<evidence type="ECO:0000259" key="1">
    <source>
        <dbReference type="SMART" id="SM00471"/>
    </source>
</evidence>
<dbReference type="PANTHER" id="PTHR33594:SF1">
    <property type="entry name" value="HD_PDEASE DOMAIN-CONTAINING PROTEIN"/>
    <property type="match status" value="1"/>
</dbReference>
<comment type="caution">
    <text evidence="2">The sequence shown here is derived from an EMBL/GenBank/DDBJ whole genome shotgun (WGS) entry which is preliminary data.</text>
</comment>
<accession>A0A7X9DL20</accession>
<dbReference type="SMART" id="SM00471">
    <property type="entry name" value="HDc"/>
    <property type="match status" value="1"/>
</dbReference>
<feature type="domain" description="HD/PDEase" evidence="1">
    <location>
        <begin position="21"/>
        <end position="134"/>
    </location>
</feature>
<protein>
    <submittedName>
        <fullName evidence="2">HD domain-containing protein</fullName>
    </submittedName>
</protein>
<dbReference type="PANTHER" id="PTHR33594">
    <property type="entry name" value="SUPERFAMILY HYDROLASE, PUTATIVE (AFU_ORTHOLOGUE AFUA_1G03035)-RELATED"/>
    <property type="match status" value="1"/>
</dbReference>
<dbReference type="AlphaFoldDB" id="A0A7X9DL20"/>
<dbReference type="Pfam" id="PF01966">
    <property type="entry name" value="HD"/>
    <property type="match status" value="1"/>
</dbReference>
<gene>
    <name evidence="2" type="ORF">GYA27_03220</name>
</gene>
<reference evidence="2 3" key="1">
    <citation type="journal article" date="2020" name="Biotechnol. Biofuels">
        <title>New insights from the biogas microbiome by comprehensive genome-resolved metagenomics of nearly 1600 species originating from multiple anaerobic digesters.</title>
        <authorList>
            <person name="Campanaro S."/>
            <person name="Treu L."/>
            <person name="Rodriguez-R L.M."/>
            <person name="Kovalovszki A."/>
            <person name="Ziels R.M."/>
            <person name="Maus I."/>
            <person name="Zhu X."/>
            <person name="Kougias P.G."/>
            <person name="Basile A."/>
            <person name="Luo G."/>
            <person name="Schluter A."/>
            <person name="Konstantinidis K.T."/>
            <person name="Angelidaki I."/>
        </authorList>
    </citation>
    <scope>NUCLEOTIDE SEQUENCE [LARGE SCALE GENOMIC DNA]</scope>
    <source>
        <strain evidence="2">AS27yjCOA_165</strain>
    </source>
</reference>
<evidence type="ECO:0000313" key="3">
    <source>
        <dbReference type="Proteomes" id="UP000526033"/>
    </source>
</evidence>
<dbReference type="InterPro" id="IPR003607">
    <property type="entry name" value="HD/PDEase_dom"/>
</dbReference>
<dbReference type="EMBL" id="JAAZNL010000035">
    <property type="protein sequence ID" value="NMB70184.1"/>
    <property type="molecule type" value="Genomic_DNA"/>
</dbReference>
<organism evidence="2 3">
    <name type="scientific">candidate division WWE3 bacterium</name>
    <dbReference type="NCBI Taxonomy" id="2053526"/>
    <lineage>
        <taxon>Bacteria</taxon>
        <taxon>Katanobacteria</taxon>
    </lineage>
</organism>
<evidence type="ECO:0000313" key="2">
    <source>
        <dbReference type="EMBL" id="NMB70184.1"/>
    </source>
</evidence>
<name>A0A7X9DL20_UNCKA</name>
<sequence length="213" mass="24315">MNQTDIAELYRLVKDFFEHDTTGHDWWHVHRVTQLAIHLAKHERADVLLVEPAALVHDTDDWKLKGGEGYPNATLILKAAGYNSKQIADILGIVEQVSYKGAGVDTTPRSIEAMVVQDADRLDAIGAIGIARAFAFGGSKQRPLYLPNVEPQFHSTFEEYKTAKGHTINHFYEKLLLLKDRMNTATAKALAEERHRFMETFLEQFYREWNYKG</sequence>